<dbReference type="Proteomes" id="UP001627154">
    <property type="component" value="Unassembled WGS sequence"/>
</dbReference>
<evidence type="ECO:0000313" key="2">
    <source>
        <dbReference type="EMBL" id="KAL3387958.1"/>
    </source>
</evidence>
<accession>A0ABD2W4M0</accession>
<dbReference type="AlphaFoldDB" id="A0ABD2W4M0"/>
<evidence type="ECO:0000256" key="1">
    <source>
        <dbReference type="SAM" id="MobiDB-lite"/>
    </source>
</evidence>
<sequence>MSKILQSTYSDEREKCHNYQQVLQRYLQLKDTKKPLPEEEADNTVSDVADIIASDITAVSDTPVVPKSPVSFDSVVIESLPVKFKNNGKRLLKWLRQHSDISWSEKGVVTIDGSRIDGNMLDLVSAIMRPRKPAVLPGIEQFTTALRRASVPGEFIGNKQYQRFITEVKEESSAERVAPKRKRSENNLTVAETEDNTTSKRPQAISGYNSRKWLRYETPSP</sequence>
<name>A0ABD2W4M0_9HYME</name>
<protein>
    <submittedName>
        <fullName evidence="2">Uncharacterized protein</fullName>
    </submittedName>
</protein>
<dbReference type="EMBL" id="JBJJXI010000136">
    <property type="protein sequence ID" value="KAL3387958.1"/>
    <property type="molecule type" value="Genomic_DNA"/>
</dbReference>
<evidence type="ECO:0000313" key="3">
    <source>
        <dbReference type="Proteomes" id="UP001627154"/>
    </source>
</evidence>
<proteinExistence type="predicted"/>
<comment type="caution">
    <text evidence="2">The sequence shown here is derived from an EMBL/GenBank/DDBJ whole genome shotgun (WGS) entry which is preliminary data.</text>
</comment>
<feature type="region of interest" description="Disordered" evidence="1">
    <location>
        <begin position="173"/>
        <end position="221"/>
    </location>
</feature>
<organism evidence="2 3">
    <name type="scientific">Trichogramma kaykai</name>
    <dbReference type="NCBI Taxonomy" id="54128"/>
    <lineage>
        <taxon>Eukaryota</taxon>
        <taxon>Metazoa</taxon>
        <taxon>Ecdysozoa</taxon>
        <taxon>Arthropoda</taxon>
        <taxon>Hexapoda</taxon>
        <taxon>Insecta</taxon>
        <taxon>Pterygota</taxon>
        <taxon>Neoptera</taxon>
        <taxon>Endopterygota</taxon>
        <taxon>Hymenoptera</taxon>
        <taxon>Apocrita</taxon>
        <taxon>Proctotrupomorpha</taxon>
        <taxon>Chalcidoidea</taxon>
        <taxon>Trichogrammatidae</taxon>
        <taxon>Trichogramma</taxon>
    </lineage>
</organism>
<gene>
    <name evidence="2" type="ORF">TKK_017036</name>
</gene>
<keyword evidence="3" id="KW-1185">Reference proteome</keyword>
<reference evidence="2 3" key="1">
    <citation type="journal article" date="2024" name="bioRxiv">
        <title>A reference genome for Trichogramma kaykai: A tiny desert-dwelling parasitoid wasp with competing sex-ratio distorters.</title>
        <authorList>
            <person name="Culotta J."/>
            <person name="Lindsey A.R."/>
        </authorList>
    </citation>
    <scope>NUCLEOTIDE SEQUENCE [LARGE SCALE GENOMIC DNA]</scope>
    <source>
        <strain evidence="2 3">KSX58</strain>
    </source>
</reference>